<evidence type="ECO:0000256" key="1">
    <source>
        <dbReference type="SAM" id="Phobius"/>
    </source>
</evidence>
<name>A0AB39KRZ7_9CAUL</name>
<sequence>MAMLPIEQRLTPLRVFEHAMLPFQAIFLALALLSAAAIILWAVQQVRRARSLERTLSFLSGVMVAAPLIGTSLAAYNLMKACIGFANIRPAPEVWILAPSFAESALGLWLGFSAAAVAAVARAALQTAR</sequence>
<accession>A0AB39KRZ7</accession>
<evidence type="ECO:0008006" key="3">
    <source>
        <dbReference type="Google" id="ProtNLM"/>
    </source>
</evidence>
<proteinExistence type="predicted"/>
<organism evidence="2">
    <name type="scientific">Caulobacter sp. 73W</name>
    <dbReference type="NCBI Taxonomy" id="3161137"/>
    <lineage>
        <taxon>Bacteria</taxon>
        <taxon>Pseudomonadati</taxon>
        <taxon>Pseudomonadota</taxon>
        <taxon>Alphaproteobacteria</taxon>
        <taxon>Caulobacterales</taxon>
        <taxon>Caulobacteraceae</taxon>
        <taxon>Caulobacter</taxon>
    </lineage>
</organism>
<protein>
    <recommendedName>
        <fullName evidence="3">MotA/TolQ/ExbB proton channel domain-containing protein</fullName>
    </recommendedName>
</protein>
<keyword evidence="1" id="KW-1133">Transmembrane helix</keyword>
<dbReference type="AlphaFoldDB" id="A0AB39KRZ7"/>
<feature type="transmembrane region" description="Helical" evidence="1">
    <location>
        <begin position="55"/>
        <end position="76"/>
    </location>
</feature>
<evidence type="ECO:0000313" key="2">
    <source>
        <dbReference type="EMBL" id="XDO96327.1"/>
    </source>
</evidence>
<reference evidence="2" key="1">
    <citation type="submission" date="2024-06" db="EMBL/GenBank/DDBJ databases">
        <title>Caulobacter inopinatus, sp. nov.</title>
        <authorList>
            <person name="Donachie S.P."/>
        </authorList>
    </citation>
    <scope>NUCLEOTIDE SEQUENCE</scope>
    <source>
        <strain evidence="2">73W</strain>
    </source>
</reference>
<keyword evidence="1" id="KW-0472">Membrane</keyword>
<keyword evidence="1" id="KW-0812">Transmembrane</keyword>
<feature type="transmembrane region" description="Helical" evidence="1">
    <location>
        <begin position="20"/>
        <end position="43"/>
    </location>
</feature>
<gene>
    <name evidence="2" type="ORF">ABOZ73_16350</name>
</gene>
<feature type="transmembrane region" description="Helical" evidence="1">
    <location>
        <begin position="106"/>
        <end position="125"/>
    </location>
</feature>
<dbReference type="EMBL" id="CP158375">
    <property type="protein sequence ID" value="XDO96327.1"/>
    <property type="molecule type" value="Genomic_DNA"/>
</dbReference>
<dbReference type="RefSeq" id="WP_369059180.1">
    <property type="nucleotide sequence ID" value="NZ_CP158375.1"/>
</dbReference>